<dbReference type="Proteomes" id="UP000030671">
    <property type="component" value="Unassembled WGS sequence"/>
</dbReference>
<dbReference type="HOGENOM" id="CLU_3074221_0_0_1"/>
<reference evidence="1 2" key="1">
    <citation type="journal article" date="2012" name="New Phytol.">
        <title>Insight into trade-off between wood decay and parasitism from the genome of a fungal forest pathogen.</title>
        <authorList>
            <person name="Olson A."/>
            <person name="Aerts A."/>
            <person name="Asiegbu F."/>
            <person name="Belbahri L."/>
            <person name="Bouzid O."/>
            <person name="Broberg A."/>
            <person name="Canback B."/>
            <person name="Coutinho P.M."/>
            <person name="Cullen D."/>
            <person name="Dalman K."/>
            <person name="Deflorio G."/>
            <person name="van Diepen L.T."/>
            <person name="Dunand C."/>
            <person name="Duplessis S."/>
            <person name="Durling M."/>
            <person name="Gonthier P."/>
            <person name="Grimwood J."/>
            <person name="Fossdal C.G."/>
            <person name="Hansson D."/>
            <person name="Henrissat B."/>
            <person name="Hietala A."/>
            <person name="Himmelstrand K."/>
            <person name="Hoffmeister D."/>
            <person name="Hogberg N."/>
            <person name="James T.Y."/>
            <person name="Karlsson M."/>
            <person name="Kohler A."/>
            <person name="Kues U."/>
            <person name="Lee Y.H."/>
            <person name="Lin Y.C."/>
            <person name="Lind M."/>
            <person name="Lindquist E."/>
            <person name="Lombard V."/>
            <person name="Lucas S."/>
            <person name="Lunden K."/>
            <person name="Morin E."/>
            <person name="Murat C."/>
            <person name="Park J."/>
            <person name="Raffaello T."/>
            <person name="Rouze P."/>
            <person name="Salamov A."/>
            <person name="Schmutz J."/>
            <person name="Solheim H."/>
            <person name="Stahlberg J."/>
            <person name="Velez H."/>
            <person name="de Vries R.P."/>
            <person name="Wiebenga A."/>
            <person name="Woodward S."/>
            <person name="Yakovlev I."/>
            <person name="Garbelotto M."/>
            <person name="Martin F."/>
            <person name="Grigoriev I.V."/>
            <person name="Stenlid J."/>
        </authorList>
    </citation>
    <scope>NUCLEOTIDE SEQUENCE [LARGE SCALE GENOMIC DNA]</scope>
    <source>
        <strain evidence="1 2">TC 32-1</strain>
    </source>
</reference>
<dbReference type="InParanoid" id="W4KCQ2"/>
<sequence length="53" mass="6396">ISNLGKDNLILETDWLKYHDPSIEWRQYEVNFDQCPQNCHQLYGFTKARKELP</sequence>
<dbReference type="OrthoDB" id="3038571at2759"/>
<feature type="non-terminal residue" evidence="1">
    <location>
        <position position="1"/>
    </location>
</feature>
<evidence type="ECO:0000313" key="2">
    <source>
        <dbReference type="Proteomes" id="UP000030671"/>
    </source>
</evidence>
<dbReference type="AlphaFoldDB" id="W4KCQ2"/>
<dbReference type="GeneID" id="20678320"/>
<keyword evidence="2" id="KW-1185">Reference proteome</keyword>
<protein>
    <submittedName>
        <fullName evidence="1">Uncharacterized protein</fullName>
    </submittedName>
</protein>
<organism evidence="1 2">
    <name type="scientific">Heterobasidion irregulare (strain TC 32-1)</name>
    <dbReference type="NCBI Taxonomy" id="747525"/>
    <lineage>
        <taxon>Eukaryota</taxon>
        <taxon>Fungi</taxon>
        <taxon>Dikarya</taxon>
        <taxon>Basidiomycota</taxon>
        <taxon>Agaricomycotina</taxon>
        <taxon>Agaricomycetes</taxon>
        <taxon>Russulales</taxon>
        <taxon>Bondarzewiaceae</taxon>
        <taxon>Heterobasidion</taxon>
        <taxon>Heterobasidion annosum species complex</taxon>
    </lineage>
</organism>
<gene>
    <name evidence="1" type="ORF">HETIRDRAFT_54795</name>
</gene>
<dbReference type="KEGG" id="hir:HETIRDRAFT_54795"/>
<dbReference type="RefSeq" id="XP_009544658.1">
    <property type="nucleotide sequence ID" value="XM_009546363.1"/>
</dbReference>
<proteinExistence type="predicted"/>
<name>W4KCQ2_HETIT</name>
<accession>W4KCQ2</accession>
<dbReference type="EMBL" id="KI925457">
    <property type="protein sequence ID" value="ETW82831.1"/>
    <property type="molecule type" value="Genomic_DNA"/>
</dbReference>
<evidence type="ECO:0000313" key="1">
    <source>
        <dbReference type="EMBL" id="ETW82831.1"/>
    </source>
</evidence>